<feature type="compositionally biased region" description="Polar residues" evidence="1">
    <location>
        <begin position="169"/>
        <end position="186"/>
    </location>
</feature>
<protein>
    <submittedName>
        <fullName evidence="2">Uncharacterized protein</fullName>
    </submittedName>
</protein>
<proteinExistence type="predicted"/>
<dbReference type="Proteomes" id="UP000799324">
    <property type="component" value="Unassembled WGS sequence"/>
</dbReference>
<feature type="compositionally biased region" description="Low complexity" evidence="1">
    <location>
        <begin position="7"/>
        <end position="26"/>
    </location>
</feature>
<feature type="region of interest" description="Disordered" evidence="1">
    <location>
        <begin position="430"/>
        <end position="491"/>
    </location>
</feature>
<feature type="region of interest" description="Disordered" evidence="1">
    <location>
        <begin position="1"/>
        <end position="26"/>
    </location>
</feature>
<feature type="compositionally biased region" description="Basic and acidic residues" evidence="1">
    <location>
        <begin position="97"/>
        <end position="110"/>
    </location>
</feature>
<sequence length="508" mass="56529">MELWRNSTSPGLASARSSSSAQASPGAIEWPAVPVREDIWKALTSLDGLWVRTLLLQISDSQSRVAWEIWQEYQKQKARKRRRTCVSTKSYKRRVDESWLETERRNHDPSEVGSWDDLGFQAADQEEGSFVAGSVSQSNAGDFASPSIVGDAATLRKASEVVPQRYSAAPSNEQDLTPQSSTSPQDSNRRANAGPPGLSLDDECRQISFVMTKEHRHKSDESQRAVSPEVYKEVAWVIDRIREYACSREADFDNRKKSMETLRNVGETICSAEGTLGEEVRKKFITDPCLEGAMVDILMLMDPIELEAMANVDDSRSRFHEKLTELCLLGREHGIFQDLTEVVKVIRGEEDVELRTEEPDRNPSLMSPRMQLAIQPAVEGARSIIEQRIFPRPAPGTDRPQSIDSQCNPESPTVLSQSLVRASPILPPRSFGSLGKQPLSVHARSPNFRSHGTPEVHRPHPRLYSTQSNEAKAAQHPGARLYGQSHVQPPTARANAASFLPKLFGSPS</sequence>
<feature type="compositionally biased region" description="Polar residues" evidence="1">
    <location>
        <begin position="399"/>
        <end position="412"/>
    </location>
</feature>
<gene>
    <name evidence="2" type="ORF">K491DRAFT_710200</name>
</gene>
<feature type="region of interest" description="Disordered" evidence="1">
    <location>
        <begin position="165"/>
        <end position="201"/>
    </location>
</feature>
<organism evidence="2 3">
    <name type="scientific">Lophiostoma macrostomum CBS 122681</name>
    <dbReference type="NCBI Taxonomy" id="1314788"/>
    <lineage>
        <taxon>Eukaryota</taxon>
        <taxon>Fungi</taxon>
        <taxon>Dikarya</taxon>
        <taxon>Ascomycota</taxon>
        <taxon>Pezizomycotina</taxon>
        <taxon>Dothideomycetes</taxon>
        <taxon>Pleosporomycetidae</taxon>
        <taxon>Pleosporales</taxon>
        <taxon>Lophiostomataceae</taxon>
        <taxon>Lophiostoma</taxon>
    </lineage>
</organism>
<dbReference type="EMBL" id="MU004290">
    <property type="protein sequence ID" value="KAF2662256.1"/>
    <property type="molecule type" value="Genomic_DNA"/>
</dbReference>
<evidence type="ECO:0000313" key="3">
    <source>
        <dbReference type="Proteomes" id="UP000799324"/>
    </source>
</evidence>
<reference evidence="2" key="1">
    <citation type="journal article" date="2020" name="Stud. Mycol.">
        <title>101 Dothideomycetes genomes: a test case for predicting lifestyles and emergence of pathogens.</title>
        <authorList>
            <person name="Haridas S."/>
            <person name="Albert R."/>
            <person name="Binder M."/>
            <person name="Bloem J."/>
            <person name="Labutti K."/>
            <person name="Salamov A."/>
            <person name="Andreopoulos B."/>
            <person name="Baker S."/>
            <person name="Barry K."/>
            <person name="Bills G."/>
            <person name="Bluhm B."/>
            <person name="Cannon C."/>
            <person name="Castanera R."/>
            <person name="Culley D."/>
            <person name="Daum C."/>
            <person name="Ezra D."/>
            <person name="Gonzalez J."/>
            <person name="Henrissat B."/>
            <person name="Kuo A."/>
            <person name="Liang C."/>
            <person name="Lipzen A."/>
            <person name="Lutzoni F."/>
            <person name="Magnuson J."/>
            <person name="Mondo S."/>
            <person name="Nolan M."/>
            <person name="Ohm R."/>
            <person name="Pangilinan J."/>
            <person name="Park H.-J."/>
            <person name="Ramirez L."/>
            <person name="Alfaro M."/>
            <person name="Sun H."/>
            <person name="Tritt A."/>
            <person name="Yoshinaga Y."/>
            <person name="Zwiers L.-H."/>
            <person name="Turgeon B."/>
            <person name="Goodwin S."/>
            <person name="Spatafora J."/>
            <person name="Crous P."/>
            <person name="Grigoriev I."/>
        </authorList>
    </citation>
    <scope>NUCLEOTIDE SEQUENCE</scope>
    <source>
        <strain evidence="2">CBS 122681</strain>
    </source>
</reference>
<evidence type="ECO:0000256" key="1">
    <source>
        <dbReference type="SAM" id="MobiDB-lite"/>
    </source>
</evidence>
<dbReference type="AlphaFoldDB" id="A0A6A6TS38"/>
<evidence type="ECO:0000313" key="2">
    <source>
        <dbReference type="EMBL" id="KAF2662256.1"/>
    </source>
</evidence>
<feature type="region of interest" description="Disordered" evidence="1">
    <location>
        <begin position="391"/>
        <end position="412"/>
    </location>
</feature>
<dbReference type="OrthoDB" id="4364733at2759"/>
<feature type="region of interest" description="Disordered" evidence="1">
    <location>
        <begin position="97"/>
        <end position="116"/>
    </location>
</feature>
<name>A0A6A6TS38_9PLEO</name>
<accession>A0A6A6TS38</accession>
<keyword evidence="3" id="KW-1185">Reference proteome</keyword>